<name>A0A0K2TY68_LEPSM</name>
<organism evidence="1">
    <name type="scientific">Lepeophtheirus salmonis</name>
    <name type="common">Salmon louse</name>
    <name type="synonym">Caligus salmonis</name>
    <dbReference type="NCBI Taxonomy" id="72036"/>
    <lineage>
        <taxon>Eukaryota</taxon>
        <taxon>Metazoa</taxon>
        <taxon>Ecdysozoa</taxon>
        <taxon>Arthropoda</taxon>
        <taxon>Crustacea</taxon>
        <taxon>Multicrustacea</taxon>
        <taxon>Hexanauplia</taxon>
        <taxon>Copepoda</taxon>
        <taxon>Siphonostomatoida</taxon>
        <taxon>Caligidae</taxon>
        <taxon>Lepeophtheirus</taxon>
    </lineage>
</organism>
<evidence type="ECO:0000313" key="1">
    <source>
        <dbReference type="EMBL" id="CDW30954.1"/>
    </source>
</evidence>
<dbReference type="AlphaFoldDB" id="A0A0K2TY68"/>
<dbReference type="EMBL" id="HACA01013593">
    <property type="protein sequence ID" value="CDW30954.1"/>
    <property type="molecule type" value="Transcribed_RNA"/>
</dbReference>
<accession>A0A0K2TY68</accession>
<reference evidence="1" key="1">
    <citation type="submission" date="2014-05" db="EMBL/GenBank/DDBJ databases">
        <authorList>
            <person name="Chronopoulou M."/>
        </authorList>
    </citation>
    <scope>NUCLEOTIDE SEQUENCE</scope>
    <source>
        <tissue evidence="1">Whole organism</tissue>
    </source>
</reference>
<proteinExistence type="predicted"/>
<protein>
    <submittedName>
        <fullName evidence="1">Uncharacterized protein</fullName>
    </submittedName>
</protein>
<sequence length="55" mass="6504">MVNNDSSSLVRFSNFSEDFRQKNCDVPLKIDRLTIVKWNSRHMTSFVEETCDHLL</sequence>